<dbReference type="Proteomes" id="UP000231056">
    <property type="component" value="Unassembled WGS sequence"/>
</dbReference>
<dbReference type="AlphaFoldDB" id="A0A2M6IUF7"/>
<accession>A0A2M6IUF7</accession>
<feature type="transmembrane region" description="Helical" evidence="1">
    <location>
        <begin position="219"/>
        <end position="238"/>
    </location>
</feature>
<feature type="transmembrane region" description="Helical" evidence="1">
    <location>
        <begin position="96"/>
        <end position="116"/>
    </location>
</feature>
<keyword evidence="1" id="KW-0812">Transmembrane</keyword>
<comment type="caution">
    <text evidence="2">The sequence shown here is derived from an EMBL/GenBank/DDBJ whole genome shotgun (WGS) entry which is preliminary data.</text>
</comment>
<feature type="transmembrane region" description="Helical" evidence="1">
    <location>
        <begin position="6"/>
        <end position="27"/>
    </location>
</feature>
<gene>
    <name evidence="2" type="ORF">COV58_02160</name>
</gene>
<sequence length="352" mass="40888">GFFSFLSIRKWGITAIFATLAIGLSPWWRDIVLHPGNGFTYAFFIFASISFLWFNVPKILSSLSIGTALSIHPASIFGLPFFIYEWIRQKVSFKSLLLNFCSFLIPFTPLIAFEIITKGYIIRHWLERPASGISFGLSLDNVNHVFNMSGFSPFLWIPFIFFVLYKTTNQTKMWTIITLILLIIISFFEYFSAHYLFPFSVFISFVTVIALMQNRLGKLILIILVALFLHRIFFIEPFPPSSNRSISKVDTIVEKLHEQNLYNKSTPLAIVAVMDREVHVPQADDYHFFYRIDGYNALDISEYSKAEMLIIFVEDPTFDWEHWSTWEIDQFGSRSVYKVFSIDGIKAILYTH</sequence>
<keyword evidence="1" id="KW-1133">Transmembrane helix</keyword>
<evidence type="ECO:0000256" key="1">
    <source>
        <dbReference type="SAM" id="Phobius"/>
    </source>
</evidence>
<feature type="transmembrane region" description="Helical" evidence="1">
    <location>
        <begin position="39"/>
        <end position="56"/>
    </location>
</feature>
<evidence type="ECO:0000313" key="3">
    <source>
        <dbReference type="Proteomes" id="UP000231056"/>
    </source>
</evidence>
<evidence type="ECO:0000313" key="2">
    <source>
        <dbReference type="EMBL" id="PIQ73502.1"/>
    </source>
</evidence>
<organism evidence="2 3">
    <name type="scientific">Candidatus Roizmanbacteria bacterium CG11_big_fil_rev_8_21_14_0_20_36_8</name>
    <dbReference type="NCBI Taxonomy" id="1974856"/>
    <lineage>
        <taxon>Bacteria</taxon>
        <taxon>Candidatus Roizmaniibacteriota</taxon>
    </lineage>
</organism>
<proteinExistence type="predicted"/>
<feature type="transmembrane region" description="Helical" evidence="1">
    <location>
        <begin position="194"/>
        <end position="212"/>
    </location>
</feature>
<feature type="non-terminal residue" evidence="2">
    <location>
        <position position="1"/>
    </location>
</feature>
<feature type="transmembrane region" description="Helical" evidence="1">
    <location>
        <begin position="172"/>
        <end position="188"/>
    </location>
</feature>
<name>A0A2M6IUF7_9BACT</name>
<evidence type="ECO:0008006" key="4">
    <source>
        <dbReference type="Google" id="ProtNLM"/>
    </source>
</evidence>
<protein>
    <recommendedName>
        <fullName evidence="4">Glycosyltransferase RgtA/B/C/D-like domain-containing protein</fullName>
    </recommendedName>
</protein>
<reference evidence="2 3" key="1">
    <citation type="submission" date="2017-09" db="EMBL/GenBank/DDBJ databases">
        <title>Depth-based differentiation of microbial function through sediment-hosted aquifers and enrichment of novel symbionts in the deep terrestrial subsurface.</title>
        <authorList>
            <person name="Probst A.J."/>
            <person name="Ladd B."/>
            <person name="Jarett J.K."/>
            <person name="Geller-Mcgrath D.E."/>
            <person name="Sieber C.M."/>
            <person name="Emerson J.B."/>
            <person name="Anantharaman K."/>
            <person name="Thomas B.C."/>
            <person name="Malmstrom R."/>
            <person name="Stieglmeier M."/>
            <person name="Klingl A."/>
            <person name="Woyke T."/>
            <person name="Ryan C.M."/>
            <person name="Banfield J.F."/>
        </authorList>
    </citation>
    <scope>NUCLEOTIDE SEQUENCE [LARGE SCALE GENOMIC DNA]</scope>
    <source>
        <strain evidence="2">CG11_big_fil_rev_8_21_14_0_20_36_8</strain>
    </source>
</reference>
<keyword evidence="1" id="KW-0472">Membrane</keyword>
<dbReference type="EMBL" id="PCVM01000052">
    <property type="protein sequence ID" value="PIQ73502.1"/>
    <property type="molecule type" value="Genomic_DNA"/>
</dbReference>
<feature type="transmembrane region" description="Helical" evidence="1">
    <location>
        <begin position="62"/>
        <end position="84"/>
    </location>
</feature>
<feature type="transmembrane region" description="Helical" evidence="1">
    <location>
        <begin position="145"/>
        <end position="165"/>
    </location>
</feature>